<dbReference type="OrthoDB" id="69115at2759"/>
<dbReference type="PROSITE" id="PS50178">
    <property type="entry name" value="ZF_FYVE"/>
    <property type="match status" value="1"/>
</dbReference>
<feature type="region of interest" description="Disordered" evidence="5">
    <location>
        <begin position="636"/>
        <end position="656"/>
    </location>
</feature>
<keyword evidence="1" id="KW-0479">Metal-binding</keyword>
<sequence length="704" mass="79216">MPNQLLHDSKKHNLQLSPDDEHELIEKAKRTCHKTIMNALAMDNLPVDRVLSSIKTMRRAKLRKSQDLFEPHAEASCGYTQILISLNEAAHFFALDTQAKIQAYGKIYDQAVLKRDTIYPLIPRTSEHPLHYVGIERMLVDRGNAIHEMLLLECHDEFEYVNEKDGATRRGWVCSIHSIDLPQLSAHLPRDILFRSGHVFIETDSFGVMDYYCLSIPKLANMSKSKNQKLAQNYVSRIMQLEEFFYPERLNRYLIDGGKLLIDLPPKRAVAFCTLCDTKFTFFVLKKHCRLCGNIVCHECSVKWMSAMLQDKLAKIRVCVNCLSELGHTPLSDGVVHAHPLRQLPHAPVFKGRPKLKRAQSQIPMLRNDTKLTLSQEHSSISEPLWSSARPISSTNLSDSQRSLALFTQSSTQHEASTPSEAPSEDFTVMLEPSAEYDTMCCTLAITTQCQVATIGILDGNMLRLIGNHGIDDTKSDQVNGELSLAALESTRLYICPDLLPSASPPYKFYAALRLEYPSGRVAGLVELYDRNPRHGDVSGLVKQLQSVARVICKRLESPAQSTTESPMQKAPRRMRTSEIESADVFECTSPPNSLASSLIDVPEDGDDIPMLDRRSSAPTEVPAIRIHLLDDDELPDVKKDLRSPPPDHPNQSLDASTLREKLQSLEATANHQMQMSNKLHHQTKQIDSLVNQIQCMEAKLDDI</sequence>
<dbReference type="InterPro" id="IPR000306">
    <property type="entry name" value="Znf_FYVE"/>
</dbReference>
<evidence type="ECO:0000313" key="7">
    <source>
        <dbReference type="EMBL" id="OQR99451.1"/>
    </source>
</evidence>
<dbReference type="SMART" id="SM00064">
    <property type="entry name" value="FYVE"/>
    <property type="match status" value="1"/>
</dbReference>
<dbReference type="InterPro" id="IPR017455">
    <property type="entry name" value="Znf_FYVE-rel"/>
</dbReference>
<keyword evidence="2 4" id="KW-0863">Zinc-finger</keyword>
<evidence type="ECO:0000313" key="8">
    <source>
        <dbReference type="Proteomes" id="UP000243217"/>
    </source>
</evidence>
<evidence type="ECO:0000259" key="6">
    <source>
        <dbReference type="PROSITE" id="PS50178"/>
    </source>
</evidence>
<accession>A0A1V9ZNC8</accession>
<dbReference type="CDD" id="cd00065">
    <property type="entry name" value="FYVE_like_SF"/>
    <property type="match status" value="1"/>
</dbReference>
<dbReference type="PANTHER" id="PTHR13510:SF44">
    <property type="entry name" value="RABENOSYN-5"/>
    <property type="match status" value="1"/>
</dbReference>
<evidence type="ECO:0000256" key="4">
    <source>
        <dbReference type="PROSITE-ProRule" id="PRU00091"/>
    </source>
</evidence>
<dbReference type="InterPro" id="IPR013083">
    <property type="entry name" value="Znf_RING/FYVE/PHD"/>
</dbReference>
<feature type="domain" description="FYVE-type" evidence="6">
    <location>
        <begin position="267"/>
        <end position="327"/>
    </location>
</feature>
<protein>
    <recommendedName>
        <fullName evidence="6">FYVE-type domain-containing protein</fullName>
    </recommendedName>
</protein>
<name>A0A1V9ZNC8_9STRA</name>
<dbReference type="STRING" id="74557.A0A1V9ZNC8"/>
<dbReference type="InterPro" id="IPR011011">
    <property type="entry name" value="Znf_FYVE_PHD"/>
</dbReference>
<keyword evidence="3" id="KW-0862">Zinc</keyword>
<dbReference type="SUPFAM" id="SSF57903">
    <property type="entry name" value="FYVE/PHD zinc finger"/>
    <property type="match status" value="1"/>
</dbReference>
<gene>
    <name evidence="7" type="ORF">THRCLA_06514</name>
</gene>
<dbReference type="Proteomes" id="UP000243217">
    <property type="component" value="Unassembled WGS sequence"/>
</dbReference>
<evidence type="ECO:0000256" key="1">
    <source>
        <dbReference type="ARBA" id="ARBA00022723"/>
    </source>
</evidence>
<reference evidence="7 8" key="1">
    <citation type="journal article" date="2014" name="Genome Biol. Evol.">
        <title>The secreted proteins of Achlya hypogyna and Thraustotheca clavata identify the ancestral oomycete secretome and reveal gene acquisitions by horizontal gene transfer.</title>
        <authorList>
            <person name="Misner I."/>
            <person name="Blouin N."/>
            <person name="Leonard G."/>
            <person name="Richards T.A."/>
            <person name="Lane C.E."/>
        </authorList>
    </citation>
    <scope>NUCLEOTIDE SEQUENCE [LARGE SCALE GENOMIC DNA]</scope>
    <source>
        <strain evidence="7 8">ATCC 34112</strain>
    </source>
</reference>
<evidence type="ECO:0000256" key="2">
    <source>
        <dbReference type="ARBA" id="ARBA00022771"/>
    </source>
</evidence>
<dbReference type="PANTHER" id="PTHR13510">
    <property type="entry name" value="FYVE-FINGER-CONTAINING RAB5 EFFECTOR PROTEIN RABENOSYN-5-RELATED"/>
    <property type="match status" value="1"/>
</dbReference>
<dbReference type="Pfam" id="PF01363">
    <property type="entry name" value="FYVE"/>
    <property type="match status" value="1"/>
</dbReference>
<evidence type="ECO:0000256" key="5">
    <source>
        <dbReference type="SAM" id="MobiDB-lite"/>
    </source>
</evidence>
<keyword evidence="8" id="KW-1185">Reference proteome</keyword>
<evidence type="ECO:0000256" key="3">
    <source>
        <dbReference type="ARBA" id="ARBA00022833"/>
    </source>
</evidence>
<comment type="caution">
    <text evidence="7">The sequence shown here is derived from an EMBL/GenBank/DDBJ whole genome shotgun (WGS) entry which is preliminary data.</text>
</comment>
<dbReference type="GO" id="GO:0008270">
    <property type="term" value="F:zinc ion binding"/>
    <property type="evidence" value="ECO:0007669"/>
    <property type="project" value="UniProtKB-KW"/>
</dbReference>
<organism evidence="7 8">
    <name type="scientific">Thraustotheca clavata</name>
    <dbReference type="NCBI Taxonomy" id="74557"/>
    <lineage>
        <taxon>Eukaryota</taxon>
        <taxon>Sar</taxon>
        <taxon>Stramenopiles</taxon>
        <taxon>Oomycota</taxon>
        <taxon>Saprolegniomycetes</taxon>
        <taxon>Saprolegniales</taxon>
        <taxon>Achlyaceae</taxon>
        <taxon>Thraustotheca</taxon>
    </lineage>
</organism>
<dbReference type="InterPro" id="IPR052727">
    <property type="entry name" value="Rab4/Rab5_effector"/>
</dbReference>
<proteinExistence type="predicted"/>
<dbReference type="AlphaFoldDB" id="A0A1V9ZNC8"/>
<dbReference type="EMBL" id="JNBS01001806">
    <property type="protein sequence ID" value="OQR99451.1"/>
    <property type="molecule type" value="Genomic_DNA"/>
</dbReference>
<dbReference type="Gene3D" id="3.30.40.10">
    <property type="entry name" value="Zinc/RING finger domain, C3HC4 (zinc finger)"/>
    <property type="match status" value="1"/>
</dbReference>